<dbReference type="Proteomes" id="UP000232133">
    <property type="component" value="Chromosome"/>
</dbReference>
<protein>
    <submittedName>
        <fullName evidence="2">Uncharacterized protein</fullName>
    </submittedName>
</protein>
<keyword evidence="1" id="KW-1133">Transmembrane helix</keyword>
<dbReference type="RefSeq" id="WP_100815842.1">
    <property type="nucleotide sequence ID" value="NZ_CP017803.1"/>
</dbReference>
<keyword evidence="1" id="KW-0472">Membrane</keyword>
<reference evidence="2 3" key="1">
    <citation type="submission" date="2016-10" db="EMBL/GenBank/DDBJ databases">
        <authorList>
            <person name="Varghese N."/>
        </authorList>
    </citation>
    <scope>NUCLEOTIDE SEQUENCE [LARGE SCALE GENOMIC DNA]</scope>
    <source>
        <strain evidence="2 3">KB11</strain>
    </source>
</reference>
<dbReference type="AlphaFoldDB" id="A0A2H4U8R8"/>
<dbReference type="EMBL" id="CP017803">
    <property type="protein sequence ID" value="ATZ60510.1"/>
    <property type="molecule type" value="Genomic_DNA"/>
</dbReference>
<evidence type="ECO:0000313" key="3">
    <source>
        <dbReference type="Proteomes" id="UP000232133"/>
    </source>
</evidence>
<feature type="transmembrane region" description="Helical" evidence="1">
    <location>
        <begin position="36"/>
        <end position="55"/>
    </location>
</feature>
<evidence type="ECO:0000313" key="2">
    <source>
        <dbReference type="EMBL" id="ATZ60510.1"/>
    </source>
</evidence>
<feature type="transmembrane region" description="Helical" evidence="1">
    <location>
        <begin position="6"/>
        <end position="24"/>
    </location>
</feature>
<sequence length="88" mass="9411">MLEEYIPFIGLLIFGNIENLVLSSQGVVAGANILKLSIYSIICVLIWLIVGTVGATVAAQYASFIDFIGGLAIFILGLQAMYESIANK</sequence>
<keyword evidence="1" id="KW-0812">Transmembrane</keyword>
<accession>A0A2H4U8R8</accession>
<organism evidence="2 3">
    <name type="scientific">Methanobrevibacter smithii</name>
    <dbReference type="NCBI Taxonomy" id="2173"/>
    <lineage>
        <taxon>Archaea</taxon>
        <taxon>Methanobacteriati</taxon>
        <taxon>Methanobacteriota</taxon>
        <taxon>Methanomada group</taxon>
        <taxon>Methanobacteria</taxon>
        <taxon>Methanobacteriales</taxon>
        <taxon>Methanobacteriaceae</taxon>
        <taxon>Methanobrevibacter</taxon>
    </lineage>
</organism>
<name>A0A2H4U8R8_METSM</name>
<evidence type="ECO:0000256" key="1">
    <source>
        <dbReference type="SAM" id="Phobius"/>
    </source>
</evidence>
<feature type="transmembrane region" description="Helical" evidence="1">
    <location>
        <begin position="61"/>
        <end position="82"/>
    </location>
</feature>
<dbReference type="GeneID" id="35119469"/>
<gene>
    <name evidence="2" type="ORF">BK798_08775</name>
</gene>
<proteinExistence type="predicted"/>